<sequence length="316" mass="37266">MDQNLIANFTTVVSVDKNGLIKQINHTILSYILVTLTNGFVILITHFKKSFNITVETKKIVFLFCYTGLFFNIWSILTTLIYYIISLTSQKMNIFVVDVLEQFFFVLYNIYFITPFCITYWRFVLIYFNRVVLLPENICIAIITLIPSFVAFIDSVFFSNIVYSDGVFEHKHYYSSDLFVYMDILPQVTSSVLALFLNIMILMKVKMATKRSNDKSTVEKSEIPLTINLLFHSICPLILLVWGNLMIILGYIYNENGERTLSFMVFNKCDMIYRIISPITMIAFIEVYRYRFLKWFGYEYKKKLQSLKITTFIKYR</sequence>
<feature type="transmembrane region" description="Helical" evidence="1">
    <location>
        <begin position="140"/>
        <end position="164"/>
    </location>
</feature>
<evidence type="ECO:0000313" key="2">
    <source>
        <dbReference type="Proteomes" id="UP000035681"/>
    </source>
</evidence>
<feature type="transmembrane region" description="Helical" evidence="1">
    <location>
        <begin position="184"/>
        <end position="205"/>
    </location>
</feature>
<keyword evidence="1" id="KW-0472">Membrane</keyword>
<evidence type="ECO:0000313" key="3">
    <source>
        <dbReference type="WBParaSite" id="SSTP_0001226500.1"/>
    </source>
</evidence>
<dbReference type="Proteomes" id="UP000035681">
    <property type="component" value="Unplaced"/>
</dbReference>
<keyword evidence="1" id="KW-0812">Transmembrane</keyword>
<feature type="transmembrane region" description="Helical" evidence="1">
    <location>
        <begin position="272"/>
        <end position="293"/>
    </location>
</feature>
<evidence type="ECO:0000256" key="1">
    <source>
        <dbReference type="SAM" id="Phobius"/>
    </source>
</evidence>
<accession>A0A0K0ES36</accession>
<dbReference type="AlphaFoldDB" id="A0A0K0ES36"/>
<feature type="transmembrane region" description="Helical" evidence="1">
    <location>
        <begin position="105"/>
        <end position="128"/>
    </location>
</feature>
<keyword evidence="2" id="KW-1185">Reference proteome</keyword>
<reference evidence="3" key="1">
    <citation type="submission" date="2015-08" db="UniProtKB">
        <authorList>
            <consortium name="WormBaseParasite"/>
        </authorList>
    </citation>
    <scope>IDENTIFICATION</scope>
</reference>
<organism evidence="3">
    <name type="scientific">Strongyloides stercoralis</name>
    <name type="common">Threadworm</name>
    <dbReference type="NCBI Taxonomy" id="6248"/>
    <lineage>
        <taxon>Eukaryota</taxon>
        <taxon>Metazoa</taxon>
        <taxon>Ecdysozoa</taxon>
        <taxon>Nematoda</taxon>
        <taxon>Chromadorea</taxon>
        <taxon>Rhabditida</taxon>
        <taxon>Tylenchina</taxon>
        <taxon>Panagrolaimomorpha</taxon>
        <taxon>Strongyloidoidea</taxon>
        <taxon>Strongyloididae</taxon>
        <taxon>Strongyloides</taxon>
    </lineage>
</organism>
<protein>
    <submittedName>
        <fullName evidence="4">G-protein coupled receptors family 1 profile domain-containing protein</fullName>
    </submittedName>
    <submittedName>
        <fullName evidence="3">G_PROTEIN_RECEP_F1_2 domain-containing protein</fullName>
    </submittedName>
</protein>
<feature type="transmembrane region" description="Helical" evidence="1">
    <location>
        <begin position="225"/>
        <end position="252"/>
    </location>
</feature>
<feature type="transmembrane region" description="Helical" evidence="1">
    <location>
        <begin position="60"/>
        <end position="85"/>
    </location>
</feature>
<evidence type="ECO:0000313" key="4">
    <source>
        <dbReference type="WBParaSite" id="TCONS_00013226.p1"/>
    </source>
</evidence>
<dbReference type="WBParaSite" id="TCONS_00013226.p1">
    <property type="protein sequence ID" value="TCONS_00013226.p1"/>
    <property type="gene ID" value="XLOC_009034"/>
</dbReference>
<proteinExistence type="predicted"/>
<keyword evidence="1" id="KW-1133">Transmembrane helix</keyword>
<name>A0A0K0ES36_STRER</name>
<feature type="transmembrane region" description="Helical" evidence="1">
    <location>
        <begin position="28"/>
        <end position="48"/>
    </location>
</feature>
<dbReference type="WBParaSite" id="SSTP_0001226500.1">
    <property type="protein sequence ID" value="SSTP_0001226500.1"/>
    <property type="gene ID" value="SSTP_0001226500"/>
</dbReference>